<dbReference type="AlphaFoldDB" id="A0A1M6VC50"/>
<evidence type="ECO:0000313" key="1">
    <source>
        <dbReference type="EMBL" id="SHK79083.1"/>
    </source>
</evidence>
<evidence type="ECO:0000313" key="2">
    <source>
        <dbReference type="Proteomes" id="UP000183997"/>
    </source>
</evidence>
<accession>A0A1M6VC50</accession>
<dbReference type="STRING" id="1121421.SAMN02745123_03128"/>
<gene>
    <name evidence="1" type="ORF">SAMN02745123_03128</name>
</gene>
<dbReference type="RefSeq" id="WP_072916221.1">
    <property type="nucleotide sequence ID" value="NZ_FRAR01000024.1"/>
</dbReference>
<protein>
    <submittedName>
        <fullName evidence="1">Uncharacterized protein</fullName>
    </submittedName>
</protein>
<dbReference type="OrthoDB" id="154553at2"/>
<dbReference type="Proteomes" id="UP000183997">
    <property type="component" value="Unassembled WGS sequence"/>
</dbReference>
<name>A0A1M6VC50_9FIRM</name>
<dbReference type="Pfam" id="PF07285">
    <property type="entry name" value="DUF1444"/>
    <property type="match status" value="1"/>
</dbReference>
<keyword evidence="2" id="KW-1185">Reference proteome</keyword>
<reference evidence="2" key="1">
    <citation type="submission" date="2016-11" db="EMBL/GenBank/DDBJ databases">
        <authorList>
            <person name="Varghese N."/>
            <person name="Submissions S."/>
        </authorList>
    </citation>
    <scope>NUCLEOTIDE SEQUENCE [LARGE SCALE GENOMIC DNA]</scope>
    <source>
        <strain evidence="2">DSM 10349</strain>
    </source>
</reference>
<dbReference type="InterPro" id="IPR010838">
    <property type="entry name" value="DUF1444"/>
</dbReference>
<organism evidence="1 2">
    <name type="scientific">Desulforamulus aeronauticus DSM 10349</name>
    <dbReference type="NCBI Taxonomy" id="1121421"/>
    <lineage>
        <taxon>Bacteria</taxon>
        <taxon>Bacillati</taxon>
        <taxon>Bacillota</taxon>
        <taxon>Clostridia</taxon>
        <taxon>Eubacteriales</taxon>
        <taxon>Peptococcaceae</taxon>
        <taxon>Desulforamulus</taxon>
    </lineage>
</organism>
<proteinExistence type="predicted"/>
<dbReference type="EMBL" id="FRAR01000024">
    <property type="protein sequence ID" value="SHK79083.1"/>
    <property type="molecule type" value="Genomic_DNA"/>
</dbReference>
<sequence>MDRQVFRKIVSEYILETVPKSLIYNLDNFAIRMKKGEYWIDLSLENFYRGYCRQNASLRQQYVAEVLAPFIKDLKRESGVNHQDVKENLQRIYPIIVGPKETKGIATTTLAEDLSVAYVLDEGMRIFFIDKPTIDRLEFSLESIHQTAIDNFFRDLVKPLQLFDKNREIYGFNYGDTYDSSRLLSLILSPRQHGLSNSRRLQVMIPNRDVVLLLLRKEESDLRQAMMIGRSSFINNPYPISGKVYELHKGAVTLFQLPWDAENY</sequence>